<keyword evidence="3" id="KW-0175">Coiled coil</keyword>
<feature type="domain" description="Disease resistance R13L4/SHOC-2-like LRR" evidence="5">
    <location>
        <begin position="405"/>
        <end position="619"/>
    </location>
</feature>
<dbReference type="InterPro" id="IPR036388">
    <property type="entry name" value="WH-like_DNA-bd_sf"/>
</dbReference>
<keyword evidence="6" id="KW-1185">Reference proteome</keyword>
<organism evidence="6 8">
    <name type="scientific">Camelina sativa</name>
    <name type="common">False flax</name>
    <name type="synonym">Myagrum sativum</name>
    <dbReference type="NCBI Taxonomy" id="90675"/>
    <lineage>
        <taxon>Eukaryota</taxon>
        <taxon>Viridiplantae</taxon>
        <taxon>Streptophyta</taxon>
        <taxon>Embryophyta</taxon>
        <taxon>Tracheophyta</taxon>
        <taxon>Spermatophyta</taxon>
        <taxon>Magnoliopsida</taxon>
        <taxon>eudicotyledons</taxon>
        <taxon>Gunneridae</taxon>
        <taxon>Pentapetalae</taxon>
        <taxon>rosids</taxon>
        <taxon>malvids</taxon>
        <taxon>Brassicales</taxon>
        <taxon>Brassicaceae</taxon>
        <taxon>Camelineae</taxon>
        <taxon>Camelina</taxon>
    </lineage>
</organism>
<dbReference type="RefSeq" id="XP_010441719.1">
    <property type="nucleotide sequence ID" value="XM_010443417.1"/>
</dbReference>
<evidence type="ECO:0000313" key="8">
    <source>
        <dbReference type="RefSeq" id="XP_010441720.1"/>
    </source>
</evidence>
<dbReference type="Gene3D" id="1.10.10.10">
    <property type="entry name" value="Winged helix-like DNA-binding domain superfamily/Winged helix DNA-binding domain"/>
    <property type="match status" value="1"/>
</dbReference>
<evidence type="ECO:0000256" key="2">
    <source>
        <dbReference type="ARBA" id="ARBA00022821"/>
    </source>
</evidence>
<dbReference type="Pfam" id="PF23598">
    <property type="entry name" value="LRR_14"/>
    <property type="match status" value="1"/>
</dbReference>
<dbReference type="GeneID" id="104724859"/>
<sequence>MSRKELKQSATSTVGSTIDSIINIVNKLHSAIQLQDTSDEGVKREHTQEHVLPSSRSINVEIRGEEETLVETTQQNSLERSKSAPPQIPPPDDLVNPIRKLQISLRRLKRKVKYMRRLQLEVDEQLDMLDDEVRKVEPSDKSLTSKDLTDITAKVLNLIRKVPMSSERQKQKKAAIVDQEGDKSKKRIVCLPGIHANEQGLKRLAVFRDVKRKFEGLKDDEQRICLLSFAVFPENKEVDRKMLMYWWMGEGMLPVLNAEVKVKEILDVFKKENLIEPVENKRKLEPSSYKMTPFVHASVVLISKKIGLFDMYDEKEKPNMQKSDLNKVCLVEGSSLQEEAKSRTKMNPENIETVFNVSERFPEFTRKWFTRMKKLRVLYLGRWERIDPEIDMDKWERTDQEIEMDSRRVMKDLSSLTRLRFLSFQGISTIKSLSRSACKLNKLIILDLRHCYNMEQLPDDIHKLKNLVYLDLTGCEALESIPVGLSRLENLEVLKGFVLGDVDTAKTCKLAALKRLANLRKLSVTVHREAYTLDKLIDDIKEFKVLENLNVRWGSKVILKKKHLNKDETEEQEEYERSWRDIKQLPRQLRKLDLQRFPDRELPEWLWPQNLLYLEKLRLGSSKRLKGFGVLPAGEPTKCGVEVLRLTSLIKLKVEWRELNKLFPNLRLLESYECPRVTFCPCDRNGIWRSEKIDESKTTL</sequence>
<dbReference type="RefSeq" id="XP_010441720.1">
    <property type="nucleotide sequence ID" value="XM_010443418.1"/>
</dbReference>
<evidence type="ECO:0000313" key="7">
    <source>
        <dbReference type="RefSeq" id="XP_010441719.1"/>
    </source>
</evidence>
<evidence type="ECO:0000256" key="4">
    <source>
        <dbReference type="SAM" id="MobiDB-lite"/>
    </source>
</evidence>
<dbReference type="PANTHER" id="PTHR47186">
    <property type="entry name" value="LEUCINE-RICH REPEAT-CONTAINING PROTEIN 57"/>
    <property type="match status" value="1"/>
</dbReference>
<keyword evidence="2" id="KW-0611">Plant defense</keyword>
<feature type="coiled-coil region" evidence="3">
    <location>
        <begin position="98"/>
        <end position="135"/>
    </location>
</feature>
<evidence type="ECO:0000256" key="3">
    <source>
        <dbReference type="SAM" id="Coils"/>
    </source>
</evidence>
<evidence type="ECO:0000313" key="6">
    <source>
        <dbReference type="Proteomes" id="UP000694864"/>
    </source>
</evidence>
<dbReference type="InterPro" id="IPR032675">
    <property type="entry name" value="LRR_dom_sf"/>
</dbReference>
<dbReference type="Proteomes" id="UP000694864">
    <property type="component" value="Chromosome 11"/>
</dbReference>
<keyword evidence="1" id="KW-0677">Repeat</keyword>
<protein>
    <submittedName>
        <fullName evidence="7 8">Disease resistance RPP13-like protein 4</fullName>
    </submittedName>
</protein>
<dbReference type="PANTHER" id="PTHR47186:SF54">
    <property type="entry name" value="DISEASE RESISTANCE RPP13-LIKE PROTEIN 4"/>
    <property type="match status" value="1"/>
</dbReference>
<feature type="region of interest" description="Disordered" evidence="4">
    <location>
        <begin position="71"/>
        <end position="95"/>
    </location>
</feature>
<name>A0ABM0UIP9_CAMSA</name>
<proteinExistence type="predicted"/>
<evidence type="ECO:0000259" key="5">
    <source>
        <dbReference type="Pfam" id="PF23598"/>
    </source>
</evidence>
<reference evidence="6" key="1">
    <citation type="journal article" date="1997" name="Nucleic Acids Res.">
        <title>tRNAscan-SE: a program for improved detection of transfer RNA genes in genomic sequence.</title>
        <authorList>
            <person name="Lowe T.M."/>
            <person name="Eddy S.R."/>
        </authorList>
    </citation>
    <scope>NUCLEOTIDE SEQUENCE [LARGE SCALE GENOMIC DNA]</scope>
    <source>
        <strain evidence="6">r\DH55</strain>
    </source>
</reference>
<dbReference type="SUPFAM" id="SSF52047">
    <property type="entry name" value="RNI-like"/>
    <property type="match status" value="1"/>
</dbReference>
<dbReference type="Gene3D" id="3.80.10.10">
    <property type="entry name" value="Ribonuclease Inhibitor"/>
    <property type="match status" value="2"/>
</dbReference>
<gene>
    <name evidence="7 8" type="primary">LOC104724859</name>
</gene>
<evidence type="ECO:0000256" key="1">
    <source>
        <dbReference type="ARBA" id="ARBA00022737"/>
    </source>
</evidence>
<accession>A0ABM0UIP9</accession>
<reference evidence="7 8" key="3">
    <citation type="submission" date="2025-05" db="UniProtKB">
        <authorList>
            <consortium name="RefSeq"/>
        </authorList>
    </citation>
    <scope>IDENTIFICATION</scope>
    <source>
        <tissue evidence="7 8">Leaf</tissue>
    </source>
</reference>
<dbReference type="InterPro" id="IPR055414">
    <property type="entry name" value="LRR_R13L4/SHOC2-like"/>
</dbReference>
<reference evidence="6" key="2">
    <citation type="journal article" date="2014" name="Nat. Commun.">
        <title>The emerging biofuel crop Camelina sativa retains a highly undifferentiated hexaploid genome structure.</title>
        <authorList>
            <person name="Kagale S."/>
            <person name="Koh C."/>
            <person name="Nixon J."/>
            <person name="Bollina V."/>
            <person name="Clarke W.E."/>
            <person name="Tuteja R."/>
            <person name="Spillane C."/>
            <person name="Robinson S.J."/>
            <person name="Links M.G."/>
            <person name="Clarke C."/>
            <person name="Higgins E.E."/>
            <person name="Huebert T."/>
            <person name="Sharpe A.G."/>
            <person name="Parkin I.A."/>
        </authorList>
    </citation>
    <scope>NUCLEOTIDE SEQUENCE [LARGE SCALE GENOMIC DNA]</scope>
    <source>
        <strain evidence="6">r\DH55</strain>
    </source>
</reference>